<dbReference type="Pfam" id="PF04979">
    <property type="entry name" value="IPP-2"/>
    <property type="match status" value="1"/>
</dbReference>
<sequence length="188" mass="20947">MSCNSSGESEPKKPCKGILKTSSSFDKHSVAMHRKSAKFDELNVLQTYHPPDKDYGHMKIEEPKTPYNYMDNSVSLDELDAEVLAEKLKAASARTSSFSSEDDSEEEVEPETEEQKAKRLDFESRRKAHYKEFEAVKLARKLIEEEEDDEDEVCSGGGDNKVRDQKMDPDAGGSSTSTASSLKGTTIP</sequence>
<evidence type="ECO:0000313" key="3">
    <source>
        <dbReference type="EMBL" id="JAV07039.1"/>
    </source>
</evidence>
<dbReference type="Gene3D" id="6.10.250.1050">
    <property type="match status" value="1"/>
</dbReference>
<protein>
    <submittedName>
        <fullName evidence="3">Protein phosphatase inhibitor 2</fullName>
    </submittedName>
</protein>
<feature type="compositionally biased region" description="Basic and acidic residues" evidence="2">
    <location>
        <begin position="113"/>
        <end position="124"/>
    </location>
</feature>
<feature type="region of interest" description="Disordered" evidence="2">
    <location>
        <begin position="1"/>
        <end position="27"/>
    </location>
</feature>
<feature type="region of interest" description="Disordered" evidence="2">
    <location>
        <begin position="143"/>
        <end position="188"/>
    </location>
</feature>
<feature type="compositionally biased region" description="Acidic residues" evidence="2">
    <location>
        <begin position="144"/>
        <end position="153"/>
    </location>
</feature>
<feature type="region of interest" description="Disordered" evidence="2">
    <location>
        <begin position="91"/>
        <end position="124"/>
    </location>
</feature>
<reference evidence="3" key="1">
    <citation type="submission" date="2016-12" db="EMBL/GenBank/DDBJ databases">
        <title>An insight into the sialome and mialome of the sand fly, Nyssomyia neivai.</title>
        <authorList>
            <person name="Sebastian V."/>
            <person name="Goulart T.M."/>
            <person name="Oliveira W."/>
            <person name="Calvo E."/>
            <person name="Oliveira L.F."/>
            <person name="Pinto M.C."/>
            <person name="Rosselino A.M."/>
            <person name="Ribeiro J.M."/>
        </authorList>
    </citation>
    <scope>NUCLEOTIDE SEQUENCE</scope>
</reference>
<comment type="similarity">
    <text evidence="1">Belongs to the protein phosphatase inhibitor 2 family.</text>
</comment>
<proteinExistence type="inferred from homology"/>
<feature type="compositionally biased region" description="Basic and acidic residues" evidence="2">
    <location>
        <begin position="160"/>
        <end position="169"/>
    </location>
</feature>
<organism evidence="3">
    <name type="scientific">Nyssomyia neivai</name>
    <dbReference type="NCBI Taxonomy" id="330878"/>
    <lineage>
        <taxon>Eukaryota</taxon>
        <taxon>Metazoa</taxon>
        <taxon>Ecdysozoa</taxon>
        <taxon>Arthropoda</taxon>
        <taxon>Hexapoda</taxon>
        <taxon>Insecta</taxon>
        <taxon>Pterygota</taxon>
        <taxon>Neoptera</taxon>
        <taxon>Endopterygota</taxon>
        <taxon>Diptera</taxon>
        <taxon>Nematocera</taxon>
        <taxon>Psychodoidea</taxon>
        <taxon>Psychodidae</taxon>
        <taxon>Nyssomyia</taxon>
    </lineage>
</organism>
<feature type="compositionally biased region" description="Low complexity" evidence="2">
    <location>
        <begin position="171"/>
        <end position="181"/>
    </location>
</feature>
<dbReference type="GO" id="GO:0009966">
    <property type="term" value="P:regulation of signal transduction"/>
    <property type="evidence" value="ECO:0007669"/>
    <property type="project" value="InterPro"/>
</dbReference>
<evidence type="ECO:0000256" key="1">
    <source>
        <dbReference type="ARBA" id="ARBA00005472"/>
    </source>
</evidence>
<dbReference type="AlphaFoldDB" id="A0A1L8DKP7"/>
<dbReference type="PANTHER" id="PTHR12398:SF20">
    <property type="entry name" value="PROTEIN PHOSPHATASE 1 REGULATORY INHIBITOR SUBUNIT 2"/>
    <property type="match status" value="1"/>
</dbReference>
<dbReference type="PANTHER" id="PTHR12398">
    <property type="entry name" value="PROTEIN PHOSPHATASE INHIBITOR"/>
    <property type="match status" value="1"/>
</dbReference>
<accession>A0A1L8DKP7</accession>
<dbReference type="InterPro" id="IPR007062">
    <property type="entry name" value="PPI-2"/>
</dbReference>
<dbReference type="GO" id="GO:0004864">
    <property type="term" value="F:protein phosphatase inhibitor activity"/>
    <property type="evidence" value="ECO:0007669"/>
    <property type="project" value="InterPro"/>
</dbReference>
<evidence type="ECO:0000256" key="2">
    <source>
        <dbReference type="SAM" id="MobiDB-lite"/>
    </source>
</evidence>
<name>A0A1L8DKP7_9DIPT</name>
<feature type="compositionally biased region" description="Acidic residues" evidence="2">
    <location>
        <begin position="100"/>
        <end position="112"/>
    </location>
</feature>
<dbReference type="EMBL" id="GFDF01007045">
    <property type="protein sequence ID" value="JAV07039.1"/>
    <property type="molecule type" value="Transcribed_RNA"/>
</dbReference>